<dbReference type="AlphaFoldDB" id="A0AAV4MNL1"/>
<dbReference type="Proteomes" id="UP001054837">
    <property type="component" value="Unassembled WGS sequence"/>
</dbReference>
<name>A0AAV4MNL1_9ARAC</name>
<dbReference type="EMBL" id="BPLQ01000670">
    <property type="protein sequence ID" value="GIX73944.1"/>
    <property type="molecule type" value="Genomic_DNA"/>
</dbReference>
<comment type="caution">
    <text evidence="1">The sequence shown here is derived from an EMBL/GenBank/DDBJ whole genome shotgun (WGS) entry which is preliminary data.</text>
</comment>
<protein>
    <submittedName>
        <fullName evidence="1">Uncharacterized protein</fullName>
    </submittedName>
</protein>
<reference evidence="1 2" key="1">
    <citation type="submission" date="2021-06" db="EMBL/GenBank/DDBJ databases">
        <title>Caerostris darwini draft genome.</title>
        <authorList>
            <person name="Kono N."/>
            <person name="Arakawa K."/>
        </authorList>
    </citation>
    <scope>NUCLEOTIDE SEQUENCE [LARGE SCALE GENOMIC DNA]</scope>
</reference>
<keyword evidence="2" id="KW-1185">Reference proteome</keyword>
<sequence length="93" mass="10734">MNSTKKIRKSVSLSITKMDECFATNDYFRFEKQNEKSTTVGKPSFDWLQEKRFSGLIAKQQSCSLLRKKTISHNELNDPNNYLFDESIYAAAA</sequence>
<gene>
    <name evidence="1" type="ORF">CDAR_446841</name>
</gene>
<organism evidence="1 2">
    <name type="scientific">Caerostris darwini</name>
    <dbReference type="NCBI Taxonomy" id="1538125"/>
    <lineage>
        <taxon>Eukaryota</taxon>
        <taxon>Metazoa</taxon>
        <taxon>Ecdysozoa</taxon>
        <taxon>Arthropoda</taxon>
        <taxon>Chelicerata</taxon>
        <taxon>Arachnida</taxon>
        <taxon>Araneae</taxon>
        <taxon>Araneomorphae</taxon>
        <taxon>Entelegynae</taxon>
        <taxon>Araneoidea</taxon>
        <taxon>Araneidae</taxon>
        <taxon>Caerostris</taxon>
    </lineage>
</organism>
<accession>A0AAV4MNL1</accession>
<evidence type="ECO:0000313" key="1">
    <source>
        <dbReference type="EMBL" id="GIX73944.1"/>
    </source>
</evidence>
<proteinExistence type="predicted"/>
<evidence type="ECO:0000313" key="2">
    <source>
        <dbReference type="Proteomes" id="UP001054837"/>
    </source>
</evidence>